<proteinExistence type="predicted"/>
<protein>
    <submittedName>
        <fullName evidence="2">Uncharacterized protein</fullName>
    </submittedName>
</protein>
<evidence type="ECO:0000313" key="3">
    <source>
        <dbReference type="Proteomes" id="UP001152604"/>
    </source>
</evidence>
<gene>
    <name evidence="2" type="ORF">MES4922_360152</name>
</gene>
<evidence type="ECO:0000256" key="1">
    <source>
        <dbReference type="SAM" id="MobiDB-lite"/>
    </source>
</evidence>
<reference evidence="2" key="1">
    <citation type="submission" date="2022-03" db="EMBL/GenBank/DDBJ databases">
        <authorList>
            <person name="Brunel B."/>
        </authorList>
    </citation>
    <scope>NUCLEOTIDE SEQUENCE</scope>
    <source>
        <strain evidence="2">STM4922sample</strain>
    </source>
</reference>
<dbReference type="Proteomes" id="UP001152604">
    <property type="component" value="Unassembled WGS sequence"/>
</dbReference>
<accession>A0ABM9E703</accession>
<evidence type="ECO:0000313" key="2">
    <source>
        <dbReference type="EMBL" id="CAH2404532.1"/>
    </source>
</evidence>
<organism evidence="2 3">
    <name type="scientific">Mesorhizobium ventifaucium</name>
    <dbReference type="NCBI Taxonomy" id="666020"/>
    <lineage>
        <taxon>Bacteria</taxon>
        <taxon>Pseudomonadati</taxon>
        <taxon>Pseudomonadota</taxon>
        <taxon>Alphaproteobacteria</taxon>
        <taxon>Hyphomicrobiales</taxon>
        <taxon>Phyllobacteriaceae</taxon>
        <taxon>Mesorhizobium</taxon>
    </lineage>
</organism>
<dbReference type="EMBL" id="CAKXZS010000030">
    <property type="protein sequence ID" value="CAH2404532.1"/>
    <property type="molecule type" value="Genomic_DNA"/>
</dbReference>
<keyword evidence="3" id="KW-1185">Reference proteome</keyword>
<name>A0ABM9E703_9HYPH</name>
<feature type="region of interest" description="Disordered" evidence="1">
    <location>
        <begin position="1"/>
        <end position="48"/>
    </location>
</feature>
<sequence>MRPACPSSITIGCSPSPRRNRRQGSPTFSTMAAATGAAPTPPNGALRSAISAGEDNAKLLYLAVAERRRLPFHPTDGHLHDGPGTIIRHNGCLVTK</sequence>
<comment type="caution">
    <text evidence="2">The sequence shown here is derived from an EMBL/GenBank/DDBJ whole genome shotgun (WGS) entry which is preliminary data.</text>
</comment>